<dbReference type="PANTHER" id="PTHR10264">
    <property type="entry name" value="BAND 7 PROTEIN-RELATED"/>
    <property type="match status" value="1"/>
</dbReference>
<comment type="subcellular location">
    <subcellularLocation>
        <location evidence="1">Membrane</location>
    </subcellularLocation>
</comment>
<evidence type="ECO:0000256" key="4">
    <source>
        <dbReference type="SAM" id="Phobius"/>
    </source>
</evidence>
<dbReference type="Gene3D" id="6.10.250.2090">
    <property type="match status" value="1"/>
</dbReference>
<dbReference type="InParanoid" id="A0A6P7P9P9"/>
<evidence type="ECO:0000256" key="3">
    <source>
        <dbReference type="ARBA" id="ARBA00023136"/>
    </source>
</evidence>
<keyword evidence="4" id="KW-1133">Transmembrane helix</keyword>
<accession>A0A6P7P9P9</accession>
<dbReference type="GeneID" id="114867955"/>
<dbReference type="AlphaFoldDB" id="A0A6P7P9P9"/>
<name>A0A6P7P9P9_BETSP</name>
<evidence type="ECO:0000256" key="2">
    <source>
        <dbReference type="ARBA" id="ARBA00008164"/>
    </source>
</evidence>
<sequence>MSSCASETGGKSQVQVCFTGSITQATGAEMISATSSTVEMVPQEKRRANTEDYVEDKNSGGLGCFGWLLVILSFLFVLATFPITLFSCVKIVNEYERAVIFRLGRIISKKPKGPGLFFILRCTDTFVKVDLRTVSFNIPPQELLTKDSVTVCVDGVVYFRVYCPISCVVNVSNATESTRQLAQTTLRNVLGTKNLSELLSDREGISHSMQEALDEVTKVWGIKVERVEIKDVKLPLQLQRAMAAEAEASREARAKIIAAEGEVKASRALKEASLVIAESPSALQLRYLQTLSTISAEKNSTIIFPLPIDILQGFMQSK</sequence>
<dbReference type="OrthoDB" id="2105077at2759"/>
<evidence type="ECO:0000313" key="7">
    <source>
        <dbReference type="RefSeq" id="XP_029026983.1"/>
    </source>
</evidence>
<dbReference type="PANTHER" id="PTHR10264:SF87">
    <property type="entry name" value="STOMATIN (EPB72)-LIKE 3A"/>
    <property type="match status" value="1"/>
</dbReference>
<dbReference type="Pfam" id="PF01145">
    <property type="entry name" value="Band_7"/>
    <property type="match status" value="1"/>
</dbReference>
<dbReference type="Proteomes" id="UP000515150">
    <property type="component" value="Chromosome 13"/>
</dbReference>
<dbReference type="InterPro" id="IPR043202">
    <property type="entry name" value="Band-7_stomatin-like"/>
</dbReference>
<dbReference type="RefSeq" id="XP_029026983.1">
    <property type="nucleotide sequence ID" value="XM_029171150.3"/>
</dbReference>
<dbReference type="InterPro" id="IPR018080">
    <property type="entry name" value="Band_7/stomatin-like_CS"/>
</dbReference>
<dbReference type="InterPro" id="IPR001107">
    <property type="entry name" value="Band_7"/>
</dbReference>
<dbReference type="InterPro" id="IPR001972">
    <property type="entry name" value="Stomatin_HflK_fam"/>
</dbReference>
<evidence type="ECO:0000256" key="1">
    <source>
        <dbReference type="ARBA" id="ARBA00004370"/>
    </source>
</evidence>
<evidence type="ECO:0000259" key="5">
    <source>
        <dbReference type="SMART" id="SM00244"/>
    </source>
</evidence>
<feature type="domain" description="Band 7" evidence="5">
    <location>
        <begin position="87"/>
        <end position="246"/>
    </location>
</feature>
<dbReference type="PRINTS" id="PR00721">
    <property type="entry name" value="STOMATIN"/>
</dbReference>
<evidence type="ECO:0000313" key="6">
    <source>
        <dbReference type="Proteomes" id="UP000515150"/>
    </source>
</evidence>
<comment type="similarity">
    <text evidence="2">Belongs to the band 7/mec-2 family.</text>
</comment>
<keyword evidence="6" id="KW-1185">Reference proteome</keyword>
<dbReference type="SMART" id="SM00244">
    <property type="entry name" value="PHB"/>
    <property type="match status" value="1"/>
</dbReference>
<dbReference type="PROSITE" id="PS01270">
    <property type="entry name" value="BAND_7"/>
    <property type="match status" value="1"/>
</dbReference>
<dbReference type="InterPro" id="IPR036013">
    <property type="entry name" value="Band_7/SPFH_dom_sf"/>
</dbReference>
<feature type="transmembrane region" description="Helical" evidence="4">
    <location>
        <begin position="65"/>
        <end position="92"/>
    </location>
</feature>
<organism evidence="6 7">
    <name type="scientific">Betta splendens</name>
    <name type="common">Siamese fighting fish</name>
    <dbReference type="NCBI Taxonomy" id="158456"/>
    <lineage>
        <taxon>Eukaryota</taxon>
        <taxon>Metazoa</taxon>
        <taxon>Chordata</taxon>
        <taxon>Craniata</taxon>
        <taxon>Vertebrata</taxon>
        <taxon>Euteleostomi</taxon>
        <taxon>Actinopterygii</taxon>
        <taxon>Neopterygii</taxon>
        <taxon>Teleostei</taxon>
        <taxon>Neoteleostei</taxon>
        <taxon>Acanthomorphata</taxon>
        <taxon>Anabantaria</taxon>
        <taxon>Anabantiformes</taxon>
        <taxon>Anabantoidei</taxon>
        <taxon>Osphronemidae</taxon>
        <taxon>Betta</taxon>
    </lineage>
</organism>
<keyword evidence="4" id="KW-0812">Transmembrane</keyword>
<dbReference type="SUPFAM" id="SSF117892">
    <property type="entry name" value="Band 7/SPFH domain"/>
    <property type="match status" value="1"/>
</dbReference>
<dbReference type="Gene3D" id="3.30.479.30">
    <property type="entry name" value="Band 7 domain"/>
    <property type="match status" value="1"/>
</dbReference>
<dbReference type="GO" id="GO:0005886">
    <property type="term" value="C:plasma membrane"/>
    <property type="evidence" value="ECO:0007669"/>
    <property type="project" value="InterPro"/>
</dbReference>
<proteinExistence type="inferred from homology"/>
<gene>
    <name evidence="7" type="primary">LOC114867955</name>
</gene>
<protein>
    <submittedName>
        <fullName evidence="7">Stomatin-like</fullName>
    </submittedName>
</protein>
<reference evidence="7" key="1">
    <citation type="submission" date="2025-08" db="UniProtKB">
        <authorList>
            <consortium name="RefSeq"/>
        </authorList>
    </citation>
    <scope>IDENTIFICATION</scope>
</reference>
<dbReference type="KEGG" id="bspl:114867955"/>
<dbReference type="FunFam" id="3.30.479.30:FF:000002">
    <property type="entry name" value="band 7 protein AGAP004871"/>
    <property type="match status" value="1"/>
</dbReference>
<keyword evidence="3 4" id="KW-0472">Membrane</keyword>